<evidence type="ECO:0000313" key="3">
    <source>
        <dbReference type="Proteomes" id="UP000265703"/>
    </source>
</evidence>
<keyword evidence="3" id="KW-1185">Reference proteome</keyword>
<evidence type="ECO:0000256" key="1">
    <source>
        <dbReference type="SAM" id="MobiDB-lite"/>
    </source>
</evidence>
<comment type="caution">
    <text evidence="2">The sequence shown here is derived from an EMBL/GenBank/DDBJ whole genome shotgun (WGS) entry which is preliminary data.</text>
</comment>
<name>A0A397SX15_9GLOM</name>
<feature type="region of interest" description="Disordered" evidence="1">
    <location>
        <begin position="94"/>
        <end position="120"/>
    </location>
</feature>
<protein>
    <submittedName>
        <fullName evidence="2">Uncharacterized protein</fullName>
    </submittedName>
</protein>
<reference evidence="2 3" key="1">
    <citation type="submission" date="2018-06" db="EMBL/GenBank/DDBJ databases">
        <title>Comparative genomics reveals the genomic features of Rhizophagus irregularis, R. cerebriforme, R. diaphanum and Gigaspora rosea, and their symbiotic lifestyle signature.</title>
        <authorList>
            <person name="Morin E."/>
            <person name="San Clemente H."/>
            <person name="Chen E.C.H."/>
            <person name="De La Providencia I."/>
            <person name="Hainaut M."/>
            <person name="Kuo A."/>
            <person name="Kohler A."/>
            <person name="Murat C."/>
            <person name="Tang N."/>
            <person name="Roy S."/>
            <person name="Loubradou J."/>
            <person name="Henrissat B."/>
            <person name="Grigoriev I.V."/>
            <person name="Corradi N."/>
            <person name="Roux C."/>
            <person name="Martin F.M."/>
        </authorList>
    </citation>
    <scope>NUCLEOTIDE SEQUENCE [LARGE SCALE GENOMIC DNA]</scope>
    <source>
        <strain evidence="2 3">DAOM 227022</strain>
    </source>
</reference>
<sequence>MINIDEIFKAIHKIDDTLQKEEIFTNLLNKHHELQNFIKSYYQIRIYSFQIQKCEKDDYKFCLPIKLPRNVFDTLKFISDPMLSNDFDELYGTETKESLPSTSNSTKEDIPPDIINNNQI</sequence>
<dbReference type="EMBL" id="QKYT01000267">
    <property type="protein sequence ID" value="RIA88347.1"/>
    <property type="molecule type" value="Genomic_DNA"/>
</dbReference>
<dbReference type="Proteomes" id="UP000265703">
    <property type="component" value="Unassembled WGS sequence"/>
</dbReference>
<accession>A0A397SX15</accession>
<gene>
    <name evidence="2" type="ORF">C1645_826466</name>
</gene>
<dbReference type="OrthoDB" id="2430050at2759"/>
<dbReference type="AlphaFoldDB" id="A0A397SX15"/>
<organism evidence="2 3">
    <name type="scientific">Glomus cerebriforme</name>
    <dbReference type="NCBI Taxonomy" id="658196"/>
    <lineage>
        <taxon>Eukaryota</taxon>
        <taxon>Fungi</taxon>
        <taxon>Fungi incertae sedis</taxon>
        <taxon>Mucoromycota</taxon>
        <taxon>Glomeromycotina</taxon>
        <taxon>Glomeromycetes</taxon>
        <taxon>Glomerales</taxon>
        <taxon>Glomeraceae</taxon>
        <taxon>Glomus</taxon>
    </lineage>
</organism>
<proteinExistence type="predicted"/>
<evidence type="ECO:0000313" key="2">
    <source>
        <dbReference type="EMBL" id="RIA88347.1"/>
    </source>
</evidence>
<dbReference type="STRING" id="658196.A0A397SX15"/>